<reference evidence="11 12" key="1">
    <citation type="submission" date="2019-02" db="EMBL/GenBank/DDBJ databases">
        <title>Deep-cultivation of Planctomycetes and their phenomic and genomic characterization uncovers novel biology.</title>
        <authorList>
            <person name="Wiegand S."/>
            <person name="Jogler M."/>
            <person name="Boedeker C."/>
            <person name="Pinto D."/>
            <person name="Vollmers J."/>
            <person name="Rivas-Marin E."/>
            <person name="Kohn T."/>
            <person name="Peeters S.H."/>
            <person name="Heuer A."/>
            <person name="Rast P."/>
            <person name="Oberbeckmann S."/>
            <person name="Bunk B."/>
            <person name="Jeske O."/>
            <person name="Meyerdierks A."/>
            <person name="Storesund J.E."/>
            <person name="Kallscheuer N."/>
            <person name="Luecker S."/>
            <person name="Lage O.M."/>
            <person name="Pohl T."/>
            <person name="Merkel B.J."/>
            <person name="Hornburger P."/>
            <person name="Mueller R.-W."/>
            <person name="Bruemmer F."/>
            <person name="Labrenz M."/>
            <person name="Spormann A.M."/>
            <person name="Op Den Camp H."/>
            <person name="Overmann J."/>
            <person name="Amann R."/>
            <person name="Jetten M.S.M."/>
            <person name="Mascher T."/>
            <person name="Medema M.H."/>
            <person name="Devos D.P."/>
            <person name="Kaster A.-K."/>
            <person name="Ovreas L."/>
            <person name="Rohde M."/>
            <person name="Galperin M.Y."/>
            <person name="Jogler C."/>
        </authorList>
    </citation>
    <scope>NUCLEOTIDE SEQUENCE [LARGE SCALE GENOMIC DNA]</scope>
    <source>
        <strain evidence="11 12">Pla22</strain>
    </source>
</reference>
<dbReference type="SUPFAM" id="SSF53448">
    <property type="entry name" value="Nucleotide-diphospho-sugar transferases"/>
    <property type="match status" value="1"/>
</dbReference>
<feature type="transmembrane region" description="Helical" evidence="8">
    <location>
        <begin position="472"/>
        <end position="492"/>
    </location>
</feature>
<keyword evidence="1" id="KW-1003">Cell membrane</keyword>
<feature type="domain" description="Glycosyltransferase RgtA/B/C/D-like" evidence="10">
    <location>
        <begin position="326"/>
        <end position="487"/>
    </location>
</feature>
<keyword evidence="4 8" id="KW-0812">Transmembrane</keyword>
<dbReference type="CDD" id="cd04179">
    <property type="entry name" value="DPM_DPG-synthase_like"/>
    <property type="match status" value="1"/>
</dbReference>
<dbReference type="RefSeq" id="WP_146515490.1">
    <property type="nucleotide sequence ID" value="NZ_SJPI01000002.1"/>
</dbReference>
<feature type="transmembrane region" description="Helical" evidence="8">
    <location>
        <begin position="620"/>
        <end position="643"/>
    </location>
</feature>
<feature type="transmembrane region" description="Helical" evidence="8">
    <location>
        <begin position="425"/>
        <end position="441"/>
    </location>
</feature>
<dbReference type="Proteomes" id="UP000316598">
    <property type="component" value="Unassembled WGS sequence"/>
</dbReference>
<accession>A0A5C5WHE1</accession>
<dbReference type="Pfam" id="PF13231">
    <property type="entry name" value="PMT_2"/>
    <property type="match status" value="1"/>
</dbReference>
<evidence type="ECO:0000256" key="1">
    <source>
        <dbReference type="ARBA" id="ARBA00022475"/>
    </source>
</evidence>
<evidence type="ECO:0000259" key="10">
    <source>
        <dbReference type="Pfam" id="PF13231"/>
    </source>
</evidence>
<dbReference type="InterPro" id="IPR001173">
    <property type="entry name" value="Glyco_trans_2-like"/>
</dbReference>
<dbReference type="Pfam" id="PF00535">
    <property type="entry name" value="Glycos_transf_2"/>
    <property type="match status" value="1"/>
</dbReference>
<evidence type="ECO:0000256" key="5">
    <source>
        <dbReference type="ARBA" id="ARBA00022985"/>
    </source>
</evidence>
<dbReference type="GO" id="GO:0099621">
    <property type="term" value="F:undecaprenyl-phosphate 4-deoxy-4-formamido-L-arabinose transferase activity"/>
    <property type="evidence" value="ECO:0007669"/>
    <property type="project" value="TreeGrafter"/>
</dbReference>
<evidence type="ECO:0000256" key="3">
    <source>
        <dbReference type="ARBA" id="ARBA00022679"/>
    </source>
</evidence>
<dbReference type="AlphaFoldDB" id="A0A5C5WHE1"/>
<feature type="transmembrane region" description="Helical" evidence="8">
    <location>
        <begin position="330"/>
        <end position="352"/>
    </location>
</feature>
<dbReference type="PANTHER" id="PTHR48090">
    <property type="entry name" value="UNDECAPRENYL-PHOSPHATE 4-DEOXY-4-FORMAMIDO-L-ARABINOSE TRANSFERASE-RELATED"/>
    <property type="match status" value="1"/>
</dbReference>
<evidence type="ECO:0000256" key="6">
    <source>
        <dbReference type="ARBA" id="ARBA00022989"/>
    </source>
</evidence>
<evidence type="ECO:0000256" key="7">
    <source>
        <dbReference type="ARBA" id="ARBA00023136"/>
    </source>
</evidence>
<keyword evidence="6 8" id="KW-1133">Transmembrane helix</keyword>
<evidence type="ECO:0000256" key="8">
    <source>
        <dbReference type="SAM" id="Phobius"/>
    </source>
</evidence>
<feature type="transmembrane region" description="Helical" evidence="8">
    <location>
        <begin position="519"/>
        <end position="546"/>
    </location>
</feature>
<dbReference type="InterPro" id="IPR050256">
    <property type="entry name" value="Glycosyltransferase_2"/>
</dbReference>
<feature type="transmembrane region" description="Helical" evidence="8">
    <location>
        <begin position="675"/>
        <end position="696"/>
    </location>
</feature>
<keyword evidence="7 8" id="KW-0472">Membrane</keyword>
<dbReference type="GO" id="GO:0103015">
    <property type="term" value="F:4-amino-4-deoxy-L-arabinose transferase activity"/>
    <property type="evidence" value="ECO:0007669"/>
    <property type="project" value="UniProtKB-EC"/>
</dbReference>
<feature type="domain" description="Glycosyltransferase 2-like" evidence="9">
    <location>
        <begin position="11"/>
        <end position="171"/>
    </location>
</feature>
<keyword evidence="3 11" id="KW-0808">Transferase</keyword>
<keyword evidence="12" id="KW-1185">Reference proteome</keyword>
<dbReference type="GO" id="GO:0005886">
    <property type="term" value="C:plasma membrane"/>
    <property type="evidence" value="ECO:0007669"/>
    <property type="project" value="TreeGrafter"/>
</dbReference>
<evidence type="ECO:0000259" key="9">
    <source>
        <dbReference type="Pfam" id="PF00535"/>
    </source>
</evidence>
<evidence type="ECO:0000313" key="12">
    <source>
        <dbReference type="Proteomes" id="UP000316598"/>
    </source>
</evidence>
<feature type="transmembrane region" description="Helical" evidence="8">
    <location>
        <begin position="558"/>
        <end position="577"/>
    </location>
</feature>
<feature type="transmembrane region" description="Helical" evidence="8">
    <location>
        <begin position="372"/>
        <end position="392"/>
    </location>
</feature>
<organism evidence="11 12">
    <name type="scientific">Rubripirellula amarantea</name>
    <dbReference type="NCBI Taxonomy" id="2527999"/>
    <lineage>
        <taxon>Bacteria</taxon>
        <taxon>Pseudomonadati</taxon>
        <taxon>Planctomycetota</taxon>
        <taxon>Planctomycetia</taxon>
        <taxon>Pirellulales</taxon>
        <taxon>Pirellulaceae</taxon>
        <taxon>Rubripirellula</taxon>
    </lineage>
</organism>
<keyword evidence="2 11" id="KW-0328">Glycosyltransferase</keyword>
<evidence type="ECO:0000313" key="11">
    <source>
        <dbReference type="EMBL" id="TWT50224.1"/>
    </source>
</evidence>
<protein>
    <submittedName>
        <fullName evidence="11">Undecaprenyl phosphate-alpha-4-amino-4-deoxy-L-arabinose arabinosyl transferase</fullName>
        <ecNumber evidence="11">2.4.2.43</ecNumber>
    </submittedName>
</protein>
<gene>
    <name evidence="11" type="primary">arnT_3</name>
    <name evidence="11" type="ORF">Pla22_29650</name>
</gene>
<proteinExistence type="predicted"/>
<dbReference type="OrthoDB" id="9815691at2"/>
<dbReference type="EC" id="2.4.2.43" evidence="11"/>
<feature type="transmembrane region" description="Helical" evidence="8">
    <location>
        <begin position="263"/>
        <end position="286"/>
    </location>
</feature>
<dbReference type="EMBL" id="SJPI01000002">
    <property type="protein sequence ID" value="TWT50224.1"/>
    <property type="molecule type" value="Genomic_DNA"/>
</dbReference>
<evidence type="ECO:0000256" key="2">
    <source>
        <dbReference type="ARBA" id="ARBA00022676"/>
    </source>
</evidence>
<comment type="caution">
    <text evidence="11">The sequence shown here is derived from an EMBL/GenBank/DDBJ whole genome shotgun (WGS) entry which is preliminary data.</text>
</comment>
<sequence>MNHTEHPTSISLVLPAWNECEVIERAISEADLALRQVASDYEIIVVDDGSTDGTDQLVQKVASSNPNVRLVRHDPNQGYGAALRSGFAAADKELVVFTDADCQFDLTELDRFVLLSRRYDVVCGYRIDRKDTALRCLYSKVYNLLVRVLLRTGVRDVDCAMKMFHRDTVKHLKITGNGFLVNSEILTQARRHGCSIVEVGVSHRARVDGMSTVSIRHIPKVLTSLARYWWNDVQFPRSPHESMPQTDARSPQLSKRERRFDAFARHTGGTGGLQVGLLIIAAIFLLSNLNYPLIDRDETRYAEIPREMLATGNWILPQLNFETYYDKPPLLYWLTAISFQLFGITEWAARLVPALAAWGTLASTMWFGTRHFGSRIGLLSGIVLMLSVGFAFTSRYLILDGLFSLLVTSSLFTAYESIRGDRVNWFWWVLSAGLCGLAFLAKGPLALVLWLPPIVVFTWLSEGYAQPKWRHFWVLGSVVAVIVAPWLVAVTMQDDQFLLEFFYRHHVRRFAGEYHVQPFWYFIPVLLIAGHPWTFLTIPYATFLLGDSQAKNFRRPPLLGFLCLWSGWCFAFFSISLCKLPTYLLPAAPAFALMIGQYLDQVLDDSSASSPHWFARHWSASGATLATCLAGIGFVVFVVITRTDLSTTSMLWGVLWTTLLASTVAFARRAKRDQLAWASTVAVGFLLSVMVMHQFVPAYSRAQSLFGPQSPLNLVMKKELDAQIPIATIAHEFSGVPFYLHRSDIENIDRVDDHQIERFVTLHKHSVLVVESRVTSDELAKHLPQHSRARTLGRRGQAQVFEVTRDETVNQIAEGPTPEVKR</sequence>
<dbReference type="GO" id="GO:0009103">
    <property type="term" value="P:lipopolysaccharide biosynthetic process"/>
    <property type="evidence" value="ECO:0007669"/>
    <property type="project" value="UniProtKB-KW"/>
</dbReference>
<name>A0A5C5WHE1_9BACT</name>
<dbReference type="InterPro" id="IPR038731">
    <property type="entry name" value="RgtA/B/C-like"/>
</dbReference>
<dbReference type="Gene3D" id="3.90.550.10">
    <property type="entry name" value="Spore Coat Polysaccharide Biosynthesis Protein SpsA, Chain A"/>
    <property type="match status" value="1"/>
</dbReference>
<keyword evidence="5" id="KW-0448">Lipopolysaccharide biosynthesis</keyword>
<evidence type="ECO:0000256" key="4">
    <source>
        <dbReference type="ARBA" id="ARBA00022692"/>
    </source>
</evidence>
<dbReference type="InterPro" id="IPR029044">
    <property type="entry name" value="Nucleotide-diphossugar_trans"/>
</dbReference>
<feature type="transmembrane region" description="Helical" evidence="8">
    <location>
        <begin position="398"/>
        <end position="418"/>
    </location>
</feature>
<dbReference type="PANTHER" id="PTHR48090:SF3">
    <property type="entry name" value="UNDECAPRENYL-PHOSPHATE 4-DEOXY-4-FORMAMIDO-L-ARABINOSE TRANSFERASE"/>
    <property type="match status" value="1"/>
</dbReference>